<dbReference type="EMBL" id="DS622764">
    <property type="protein sequence ID" value="EEC00821.1"/>
    <property type="molecule type" value="Genomic_DNA"/>
</dbReference>
<dbReference type="EMBL" id="ABJB010289264">
    <property type="status" value="NOT_ANNOTATED_CDS"/>
    <property type="molecule type" value="Genomic_DNA"/>
</dbReference>
<keyword evidence="3" id="KW-1185">Reference proteome</keyword>
<dbReference type="InParanoid" id="B7P2J9"/>
<reference evidence="1 3" key="1">
    <citation type="submission" date="2008-03" db="EMBL/GenBank/DDBJ databases">
        <title>Annotation of Ixodes scapularis.</title>
        <authorList>
            <consortium name="Ixodes scapularis Genome Project Consortium"/>
            <person name="Caler E."/>
            <person name="Hannick L.I."/>
            <person name="Bidwell S."/>
            <person name="Joardar V."/>
            <person name="Thiagarajan M."/>
            <person name="Amedeo P."/>
            <person name="Galinsky K.J."/>
            <person name="Schobel S."/>
            <person name="Inman J."/>
            <person name="Hostetler J."/>
            <person name="Miller J."/>
            <person name="Hammond M."/>
            <person name="Megy K."/>
            <person name="Lawson D."/>
            <person name="Kodira C."/>
            <person name="Sutton G."/>
            <person name="Meyer J."/>
            <person name="Hill C.A."/>
            <person name="Birren B."/>
            <person name="Nene V."/>
            <person name="Collins F."/>
            <person name="Alarcon-Chaidez F."/>
            <person name="Wikel S."/>
            <person name="Strausberg R."/>
        </authorList>
    </citation>
    <scope>NUCLEOTIDE SEQUENCE [LARGE SCALE GENOMIC DNA]</scope>
    <source>
        <strain evidence="3">Wikel</strain>
        <strain evidence="1">Wikel colony</strain>
    </source>
</reference>
<dbReference type="PaxDb" id="6945-B7P2J9"/>
<evidence type="ECO:0000313" key="3">
    <source>
        <dbReference type="Proteomes" id="UP000001555"/>
    </source>
</evidence>
<protein>
    <submittedName>
        <fullName evidence="1 2">Uncharacterized protein</fullName>
    </submittedName>
</protein>
<name>B7P2J9_IXOSC</name>
<dbReference type="VEuPathDB" id="VectorBase:ISCI000860"/>
<accession>B7P2J9</accession>
<organism>
    <name type="scientific">Ixodes scapularis</name>
    <name type="common">Black-legged tick</name>
    <name type="synonym">Deer tick</name>
    <dbReference type="NCBI Taxonomy" id="6945"/>
    <lineage>
        <taxon>Eukaryota</taxon>
        <taxon>Metazoa</taxon>
        <taxon>Ecdysozoa</taxon>
        <taxon>Arthropoda</taxon>
        <taxon>Chelicerata</taxon>
        <taxon>Arachnida</taxon>
        <taxon>Acari</taxon>
        <taxon>Parasitiformes</taxon>
        <taxon>Ixodida</taxon>
        <taxon>Ixodoidea</taxon>
        <taxon>Ixodidae</taxon>
        <taxon>Ixodinae</taxon>
        <taxon>Ixodes</taxon>
    </lineage>
</organism>
<dbReference type="EMBL" id="ABJB010541059">
    <property type="status" value="NOT_ANNOTATED_CDS"/>
    <property type="molecule type" value="Genomic_DNA"/>
</dbReference>
<dbReference type="Proteomes" id="UP000001555">
    <property type="component" value="Unassembled WGS sequence"/>
</dbReference>
<dbReference type="AlphaFoldDB" id="B7P2J9"/>
<gene>
    <name evidence="1" type="ORF">IscW_ISCW000860</name>
</gene>
<dbReference type="VEuPathDB" id="VectorBase:ISCW000860"/>
<proteinExistence type="predicted"/>
<evidence type="ECO:0000313" key="1">
    <source>
        <dbReference type="EMBL" id="EEC00821.1"/>
    </source>
</evidence>
<dbReference type="EnsemblMetazoa" id="ISCW000860-RA">
    <property type="protein sequence ID" value="ISCW000860-PA"/>
    <property type="gene ID" value="ISCW000860"/>
</dbReference>
<evidence type="ECO:0000313" key="2">
    <source>
        <dbReference type="EnsemblMetazoa" id="ISCW000860-PA"/>
    </source>
</evidence>
<reference evidence="2" key="2">
    <citation type="submission" date="2020-05" db="UniProtKB">
        <authorList>
            <consortium name="EnsemblMetazoa"/>
        </authorList>
    </citation>
    <scope>IDENTIFICATION</scope>
    <source>
        <strain evidence="2">wikel</strain>
    </source>
</reference>
<sequence length="76" mass="8164">MRRGCAIACAPIKFDQGQDVPEESCGALLNDVLHPQPHLDILEQTTQEGHEVLRQTNVAGNGLCGTTAPDSALTYF</sequence>
<dbReference type="HOGENOM" id="CLU_2657207_0_0_1"/>